<keyword evidence="2" id="KW-0547">Nucleotide-binding</keyword>
<dbReference type="InterPro" id="IPR058922">
    <property type="entry name" value="WHD_DRP"/>
</dbReference>
<dbReference type="Pfam" id="PF01593">
    <property type="entry name" value="Amino_oxidase"/>
    <property type="match status" value="1"/>
</dbReference>
<keyword evidence="1" id="KW-0677">Repeat</keyword>
<evidence type="ECO:0000256" key="3">
    <source>
        <dbReference type="ARBA" id="ARBA00022821"/>
    </source>
</evidence>
<dbReference type="FunFam" id="3.40.50.300:FF:001091">
    <property type="entry name" value="Probable disease resistance protein At1g61300"/>
    <property type="match status" value="1"/>
</dbReference>
<reference evidence="10 11" key="1">
    <citation type="journal article" date="2021" name="Commun. Biol.">
        <title>The genome of Shorea leprosula (Dipterocarpaceae) highlights the ecological relevance of drought in aseasonal tropical rainforests.</title>
        <authorList>
            <person name="Ng K.K.S."/>
            <person name="Kobayashi M.J."/>
            <person name="Fawcett J.A."/>
            <person name="Hatakeyama M."/>
            <person name="Paape T."/>
            <person name="Ng C.H."/>
            <person name="Ang C.C."/>
            <person name="Tnah L.H."/>
            <person name="Lee C.T."/>
            <person name="Nishiyama T."/>
            <person name="Sese J."/>
            <person name="O'Brien M.J."/>
            <person name="Copetti D."/>
            <person name="Mohd Noor M.I."/>
            <person name="Ong R.C."/>
            <person name="Putra M."/>
            <person name="Sireger I.Z."/>
            <person name="Indrioko S."/>
            <person name="Kosugi Y."/>
            <person name="Izuno A."/>
            <person name="Isagi Y."/>
            <person name="Lee S.L."/>
            <person name="Shimizu K.K."/>
        </authorList>
    </citation>
    <scope>NUCLEOTIDE SEQUENCE [LARGE SCALE GENOMIC DNA]</scope>
    <source>
        <strain evidence="10">214</strain>
    </source>
</reference>
<dbReference type="Pfam" id="PF23559">
    <property type="entry name" value="WHD_DRP"/>
    <property type="match status" value="1"/>
</dbReference>
<organism evidence="10 11">
    <name type="scientific">Rubroshorea leprosula</name>
    <dbReference type="NCBI Taxonomy" id="152421"/>
    <lineage>
        <taxon>Eukaryota</taxon>
        <taxon>Viridiplantae</taxon>
        <taxon>Streptophyta</taxon>
        <taxon>Embryophyta</taxon>
        <taxon>Tracheophyta</taxon>
        <taxon>Spermatophyta</taxon>
        <taxon>Magnoliopsida</taxon>
        <taxon>eudicotyledons</taxon>
        <taxon>Gunneridae</taxon>
        <taxon>Pentapetalae</taxon>
        <taxon>rosids</taxon>
        <taxon>malvids</taxon>
        <taxon>Malvales</taxon>
        <taxon>Dipterocarpaceae</taxon>
        <taxon>Rubroshorea</taxon>
    </lineage>
</organism>
<feature type="domain" description="Disease resistance protein winged helix" evidence="8">
    <location>
        <begin position="446"/>
        <end position="517"/>
    </location>
</feature>
<evidence type="ECO:0000259" key="9">
    <source>
        <dbReference type="Pfam" id="PF23598"/>
    </source>
</evidence>
<feature type="domain" description="Amine oxidase" evidence="6">
    <location>
        <begin position="4"/>
        <end position="107"/>
    </location>
</feature>
<evidence type="ECO:0000256" key="4">
    <source>
        <dbReference type="ARBA" id="ARBA00022840"/>
    </source>
</evidence>
<dbReference type="AlphaFoldDB" id="A0AAV5KVK9"/>
<dbReference type="GO" id="GO:0006952">
    <property type="term" value="P:defense response"/>
    <property type="evidence" value="ECO:0007669"/>
    <property type="project" value="UniProtKB-KW"/>
</dbReference>
<dbReference type="Pfam" id="PF00931">
    <property type="entry name" value="NB-ARC"/>
    <property type="match status" value="1"/>
</dbReference>
<keyword evidence="4" id="KW-0067">ATP-binding</keyword>
<dbReference type="Gene3D" id="1.20.5.4130">
    <property type="match status" value="1"/>
</dbReference>
<dbReference type="PANTHER" id="PTHR36766:SF45">
    <property type="entry name" value="NB-ARC DOMAIN-CONTAINING PROTEIN"/>
    <property type="match status" value="1"/>
</dbReference>
<dbReference type="Gene3D" id="3.40.50.300">
    <property type="entry name" value="P-loop containing nucleotide triphosphate hydrolases"/>
    <property type="match status" value="1"/>
</dbReference>
<evidence type="ECO:0000259" key="5">
    <source>
        <dbReference type="Pfam" id="PF00931"/>
    </source>
</evidence>
<dbReference type="InterPro" id="IPR055414">
    <property type="entry name" value="LRR_R13L4/SHOC2-like"/>
</dbReference>
<feature type="domain" description="Disease resistance R13L4/SHOC-2-like LRR" evidence="9">
    <location>
        <begin position="575"/>
        <end position="906"/>
    </location>
</feature>
<dbReference type="InterPro" id="IPR002937">
    <property type="entry name" value="Amino_oxidase"/>
</dbReference>
<dbReference type="GO" id="GO:0005524">
    <property type="term" value="F:ATP binding"/>
    <property type="evidence" value="ECO:0007669"/>
    <property type="project" value="UniProtKB-KW"/>
</dbReference>
<dbReference type="InterPro" id="IPR036388">
    <property type="entry name" value="WH-like_DNA-bd_sf"/>
</dbReference>
<keyword evidence="11" id="KW-1185">Reference proteome</keyword>
<dbReference type="Proteomes" id="UP001054252">
    <property type="component" value="Unassembled WGS sequence"/>
</dbReference>
<protein>
    <submittedName>
        <fullName evidence="10">Uncharacterized protein</fullName>
    </submittedName>
</protein>
<dbReference type="CDD" id="cd14798">
    <property type="entry name" value="RX-CC_like"/>
    <property type="match status" value="1"/>
</dbReference>
<proteinExistence type="predicted"/>
<feature type="domain" description="Disease resistance N-terminal" evidence="7">
    <location>
        <begin position="127"/>
        <end position="217"/>
    </location>
</feature>
<evidence type="ECO:0000256" key="1">
    <source>
        <dbReference type="ARBA" id="ARBA00022737"/>
    </source>
</evidence>
<dbReference type="InterPro" id="IPR038005">
    <property type="entry name" value="RX-like_CC"/>
</dbReference>
<dbReference type="GO" id="GO:0051707">
    <property type="term" value="P:response to other organism"/>
    <property type="evidence" value="ECO:0007669"/>
    <property type="project" value="UniProtKB-ARBA"/>
</dbReference>
<dbReference type="GO" id="GO:0043531">
    <property type="term" value="F:ADP binding"/>
    <property type="evidence" value="ECO:0007669"/>
    <property type="project" value="InterPro"/>
</dbReference>
<accession>A0AAV5KVK9</accession>
<dbReference type="EMBL" id="BPVZ01000080">
    <property type="protein sequence ID" value="GKV28589.1"/>
    <property type="molecule type" value="Genomic_DNA"/>
</dbReference>
<evidence type="ECO:0000259" key="8">
    <source>
        <dbReference type="Pfam" id="PF23559"/>
    </source>
</evidence>
<dbReference type="SUPFAM" id="SSF52058">
    <property type="entry name" value="L domain-like"/>
    <property type="match status" value="1"/>
</dbReference>
<dbReference type="Pfam" id="PF18052">
    <property type="entry name" value="Rx_N"/>
    <property type="match status" value="1"/>
</dbReference>
<evidence type="ECO:0000256" key="2">
    <source>
        <dbReference type="ARBA" id="ARBA00022741"/>
    </source>
</evidence>
<dbReference type="SUPFAM" id="SSF52540">
    <property type="entry name" value="P-loop containing nucleoside triphosphate hydrolases"/>
    <property type="match status" value="1"/>
</dbReference>
<evidence type="ECO:0000259" key="7">
    <source>
        <dbReference type="Pfam" id="PF18052"/>
    </source>
</evidence>
<gene>
    <name evidence="10" type="ORF">SLEP1_g37612</name>
</gene>
<dbReference type="InterPro" id="IPR041118">
    <property type="entry name" value="Rx_N"/>
</dbReference>
<dbReference type="Gene3D" id="1.10.10.10">
    <property type="entry name" value="Winged helix-like DNA-binding domain superfamily/Winged helix DNA-binding domain"/>
    <property type="match status" value="1"/>
</dbReference>
<dbReference type="PANTHER" id="PTHR36766">
    <property type="entry name" value="PLANT BROAD-SPECTRUM MILDEW RESISTANCE PROTEIN RPW8"/>
    <property type="match status" value="1"/>
</dbReference>
<dbReference type="InterPro" id="IPR032675">
    <property type="entry name" value="LRR_dom_sf"/>
</dbReference>
<evidence type="ECO:0000313" key="10">
    <source>
        <dbReference type="EMBL" id="GKV28589.1"/>
    </source>
</evidence>
<evidence type="ECO:0000313" key="11">
    <source>
        <dbReference type="Proteomes" id="UP001054252"/>
    </source>
</evidence>
<dbReference type="Gene3D" id="3.80.10.10">
    <property type="entry name" value="Ribonuclease Inhibitor"/>
    <property type="match status" value="2"/>
</dbReference>
<dbReference type="Pfam" id="PF23598">
    <property type="entry name" value="LRR_14"/>
    <property type="match status" value="1"/>
</dbReference>
<dbReference type="InterPro" id="IPR027417">
    <property type="entry name" value="P-loop_NTPase"/>
</dbReference>
<dbReference type="InterPro" id="IPR002182">
    <property type="entry name" value="NB-ARC"/>
</dbReference>
<dbReference type="GO" id="GO:0016491">
    <property type="term" value="F:oxidoreductase activity"/>
    <property type="evidence" value="ECO:0007669"/>
    <property type="project" value="InterPro"/>
</dbReference>
<name>A0AAV5KVK9_9ROSI</name>
<keyword evidence="3" id="KW-0611">Plant defense</keyword>
<comment type="caution">
    <text evidence="10">The sequence shown here is derived from an EMBL/GenBank/DDBJ whole genome shotgun (WGS) entry which is preliminary data.</text>
</comment>
<feature type="domain" description="NB-ARC" evidence="5">
    <location>
        <begin position="290"/>
        <end position="445"/>
    </location>
</feature>
<dbReference type="PRINTS" id="PR00364">
    <property type="entry name" value="DISEASERSIST"/>
</dbReference>
<evidence type="ECO:0000259" key="6">
    <source>
        <dbReference type="Pfam" id="PF01593"/>
    </source>
</evidence>
<sequence>MLELVFAPAEEWISRSGSEIIDATMKELAKLFPDEISADQSKAKILKYHVVKTPRSVYKTTPNCEPCPPLQRSSVEGFYLAGDYTKQKCFASMEGAVLSWKHCAQSIVQVIINTSIVFFISIMAEAIVSRVLEKLSSVLEEEVSRIANVHGEVEKLCSNFRAVKAVLEDAERQQMGKGKASVRDWLYKLKEVSYDIENVLDEWSTTIFKSKLEKKKACSFIPSPSFYFNRGKLLHKTAHKILELNGRLDVIANEREKYGLKELSVENPIRREQTTSLVNLAEVCGRVMDKKRIVDILLNEGRIEVISMVGVGGIGKTTLAKVAFNNEKVESHFEKRIWVCASDPFDVMRIAKAILTSLGKKDAVQNLVELEDVLKLLRDSVKDKKFLLVLDDVWTEHYERWGLLRDSLSSGSLGSKILVTTRKETVARTMGCTTLFPVEQLSEEEIFPKDHVIEKDKLIGLWMAQGLLKGTQHRDMEMVGEDYFNDLSMRSFFQDFEKDAIGGIIKCKMHDIVHDFAQFLTRGECLIMEVGSSSRIEGFNESVRHVRLMIPYDSDECPTHIYDAKNLHTLLVDSASVGEYNVDLLKLFDELKCLRILKCQSERIKKCPKQIGNLIHLRSLDLSNNRFLKELPDAVCDLYNLLILDISGCGKLRSLPYRMGNLINLRHLRNEDTDCVEFMPKGMEKLTCLRTLSEFVVRSGGKGAALSELGNLIHLRGELEIRGLRNVRDEREAEKAQLRNKNGLTTLILTIGLTFLHKREVSEASVIVLEALEPPLDLERLQIWAYKCPTPTLGVWPSWIVSLSKLKFFVLGNCVNVEQLPPLWKLPSLEMLSMWKIEGVKKVGVEFLGIETSSLSPSSSSSSVVAFPSLKSLAFSEMEEWEEWDYGSRGEEDIKIMPRLSSLEIYGCEKLKMLPDSILQSTTLQNLHIAQSPVISNRCKGEYQPHISRIPKADIQ</sequence>